<feature type="transmembrane region" description="Helical" evidence="1">
    <location>
        <begin position="53"/>
        <end position="74"/>
    </location>
</feature>
<sequence length="192" mass="21956">MVSRTVMIDNNLVPNYRLSAYILICKTLNLTGVLFVAFSCLQQRSVSNDSFWPIRVMCILVVVNLLVELIHFVLNNCLFYTATSIIIILQGAMYIWTIIIVCCEIVFTIHIAFDAPKSSIVNYSLEYFTCSTILGVIEWLLSLKRFISDWFQVTYIPNSDFAISHDDPNRKSCSERRFSPIAEENDVFGSIV</sequence>
<dbReference type="Proteomes" id="UP000663828">
    <property type="component" value="Unassembled WGS sequence"/>
</dbReference>
<keyword evidence="1" id="KW-1133">Transmembrane helix</keyword>
<name>A0A813X0J4_ADIRI</name>
<keyword evidence="1" id="KW-0472">Membrane</keyword>
<feature type="transmembrane region" description="Helical" evidence="1">
    <location>
        <begin position="20"/>
        <end position="41"/>
    </location>
</feature>
<evidence type="ECO:0000313" key="3">
    <source>
        <dbReference type="EMBL" id="CAF0858136.1"/>
    </source>
</evidence>
<comment type="caution">
    <text evidence="3">The sequence shown here is derived from an EMBL/GenBank/DDBJ whole genome shotgun (WGS) entry which is preliminary data.</text>
</comment>
<keyword evidence="4" id="KW-1185">Reference proteome</keyword>
<proteinExistence type="predicted"/>
<accession>A0A813X0J4</accession>
<dbReference type="EMBL" id="CAJNOR010000258">
    <property type="protein sequence ID" value="CAF0858136.1"/>
    <property type="molecule type" value="Genomic_DNA"/>
</dbReference>
<dbReference type="Proteomes" id="UP000663852">
    <property type="component" value="Unassembled WGS sequence"/>
</dbReference>
<dbReference type="EMBL" id="CAJNOJ010000001">
    <property type="protein sequence ID" value="CAF0721380.1"/>
    <property type="molecule type" value="Genomic_DNA"/>
</dbReference>
<evidence type="ECO:0000313" key="2">
    <source>
        <dbReference type="EMBL" id="CAF0721380.1"/>
    </source>
</evidence>
<dbReference type="AlphaFoldDB" id="A0A813X0J4"/>
<evidence type="ECO:0000256" key="1">
    <source>
        <dbReference type="SAM" id="Phobius"/>
    </source>
</evidence>
<feature type="transmembrane region" description="Helical" evidence="1">
    <location>
        <begin position="94"/>
        <end position="113"/>
    </location>
</feature>
<feature type="transmembrane region" description="Helical" evidence="1">
    <location>
        <begin position="120"/>
        <end position="141"/>
    </location>
</feature>
<evidence type="ECO:0000313" key="4">
    <source>
        <dbReference type="Proteomes" id="UP000663828"/>
    </source>
</evidence>
<protein>
    <submittedName>
        <fullName evidence="3">Uncharacterized protein</fullName>
    </submittedName>
</protein>
<dbReference type="OrthoDB" id="10584745at2759"/>
<reference evidence="3" key="1">
    <citation type="submission" date="2021-02" db="EMBL/GenBank/DDBJ databases">
        <authorList>
            <person name="Nowell W R."/>
        </authorList>
    </citation>
    <scope>NUCLEOTIDE SEQUENCE</scope>
</reference>
<gene>
    <name evidence="2" type="ORF">EDS130_LOCUS284</name>
    <name evidence="3" type="ORF">XAT740_LOCUS5840</name>
</gene>
<keyword evidence="1" id="KW-0812">Transmembrane</keyword>
<organism evidence="3 4">
    <name type="scientific">Adineta ricciae</name>
    <name type="common">Rotifer</name>
    <dbReference type="NCBI Taxonomy" id="249248"/>
    <lineage>
        <taxon>Eukaryota</taxon>
        <taxon>Metazoa</taxon>
        <taxon>Spiralia</taxon>
        <taxon>Gnathifera</taxon>
        <taxon>Rotifera</taxon>
        <taxon>Eurotatoria</taxon>
        <taxon>Bdelloidea</taxon>
        <taxon>Adinetida</taxon>
        <taxon>Adinetidae</taxon>
        <taxon>Adineta</taxon>
    </lineage>
</organism>